<name>A0A4R1Q5I0_9FIRM</name>
<reference evidence="2 3" key="1">
    <citation type="submission" date="2019-03" db="EMBL/GenBank/DDBJ databases">
        <title>Genomic Encyclopedia of Type Strains, Phase IV (KMG-IV): sequencing the most valuable type-strain genomes for metagenomic binning, comparative biology and taxonomic classification.</title>
        <authorList>
            <person name="Goeker M."/>
        </authorList>
    </citation>
    <scope>NUCLEOTIDE SEQUENCE [LARGE SCALE GENOMIC DNA]</scope>
    <source>
        <strain evidence="2 3">DSM 15969</strain>
    </source>
</reference>
<proteinExistence type="predicted"/>
<evidence type="ECO:0000313" key="2">
    <source>
        <dbReference type="EMBL" id="TCL36912.1"/>
    </source>
</evidence>
<gene>
    <name evidence="2" type="ORF">EV210_107177</name>
</gene>
<feature type="domain" description="TNase-like" evidence="1">
    <location>
        <begin position="30"/>
        <end position="171"/>
    </location>
</feature>
<dbReference type="AlphaFoldDB" id="A0A4R1Q5I0"/>
<organism evidence="2 3">
    <name type="scientific">Anaerospora hongkongensis</name>
    <dbReference type="NCBI Taxonomy" id="244830"/>
    <lineage>
        <taxon>Bacteria</taxon>
        <taxon>Bacillati</taxon>
        <taxon>Bacillota</taxon>
        <taxon>Negativicutes</taxon>
        <taxon>Selenomonadales</taxon>
        <taxon>Sporomusaceae</taxon>
        <taxon>Anaerospora</taxon>
    </lineage>
</organism>
<dbReference type="OrthoDB" id="4376109at2"/>
<dbReference type="PROSITE" id="PS50830">
    <property type="entry name" value="TNASE_3"/>
    <property type="match status" value="1"/>
</dbReference>
<evidence type="ECO:0000259" key="1">
    <source>
        <dbReference type="PROSITE" id="PS50830"/>
    </source>
</evidence>
<dbReference type="RefSeq" id="WP_132080570.1">
    <property type="nucleotide sequence ID" value="NZ_DAMAKO010000006.1"/>
</dbReference>
<comment type="caution">
    <text evidence="2">The sequence shown here is derived from an EMBL/GenBank/DDBJ whole genome shotgun (WGS) entry which is preliminary data.</text>
</comment>
<sequence>MNRLFRVSIIATLSLTILLGMLPLVCASPVTTSAYVVRVADGGTLQVYWNDNAETVRLIAVDLPDKTSPNKQIKANALKAEKFIREQLEGRTVYLQFDIQRRDKDNQLLAYVWLNQPTADTDEDLRSKLFNAQLLLQGYGRLKPESYNGKYTSFLQRYQAEAQVGDKGIWD</sequence>
<dbReference type="InterPro" id="IPR016071">
    <property type="entry name" value="Staphylococal_nuclease_OB-fold"/>
</dbReference>
<protein>
    <submittedName>
        <fullName evidence="2">Micrococcal nuclease</fullName>
    </submittedName>
</protein>
<dbReference type="Gene3D" id="2.40.50.90">
    <property type="match status" value="1"/>
</dbReference>
<accession>A0A4R1Q5I0</accession>
<dbReference type="EMBL" id="SLUI01000007">
    <property type="protein sequence ID" value="TCL36912.1"/>
    <property type="molecule type" value="Genomic_DNA"/>
</dbReference>
<dbReference type="Proteomes" id="UP000295063">
    <property type="component" value="Unassembled WGS sequence"/>
</dbReference>
<dbReference type="SUPFAM" id="SSF50199">
    <property type="entry name" value="Staphylococcal nuclease"/>
    <property type="match status" value="1"/>
</dbReference>
<dbReference type="SMART" id="SM00318">
    <property type="entry name" value="SNc"/>
    <property type="match status" value="1"/>
</dbReference>
<dbReference type="InterPro" id="IPR035437">
    <property type="entry name" value="SNase_OB-fold_sf"/>
</dbReference>
<keyword evidence="3" id="KW-1185">Reference proteome</keyword>
<evidence type="ECO:0000313" key="3">
    <source>
        <dbReference type="Proteomes" id="UP000295063"/>
    </source>
</evidence>
<dbReference type="Pfam" id="PF00565">
    <property type="entry name" value="SNase"/>
    <property type="match status" value="1"/>
</dbReference>